<accession>A0A6V7JGH7</accession>
<reference evidence="1" key="1">
    <citation type="submission" date="2020-07" db="EMBL/GenBank/DDBJ databases">
        <authorList>
            <person name="Ferguson B K."/>
        </authorList>
    </citation>
    <scope>NUCLEOTIDE SEQUENCE</scope>
    <source>
        <strain evidence="1">L06</strain>
    </source>
</reference>
<dbReference type="EMBL" id="CADCXW020000017">
    <property type="protein sequence ID" value="CAD1551351.1"/>
    <property type="molecule type" value="Genomic_DNA"/>
</dbReference>
<name>A0A6V7JGH7_9HYME</name>
<evidence type="ECO:0000313" key="1">
    <source>
        <dbReference type="EMBL" id="CAD1551351.1"/>
    </source>
</evidence>
<proteinExistence type="predicted"/>
<sequence length="116" mass="13091">MSGSEGVGEFSRVLLAMFPVPNGDHVRRGKETFELFGQYVSSLTKLVDREKNIGCKIQSAAEAAEEMFERLKKLDKEVTVVNLLKDSMRVRTIPSLVRERREHITPHGPEGAEYSK</sequence>
<organism evidence="1">
    <name type="scientific">Bracon brevicornis</name>
    <dbReference type="NCBI Taxonomy" id="1563983"/>
    <lineage>
        <taxon>Eukaryota</taxon>
        <taxon>Metazoa</taxon>
        <taxon>Ecdysozoa</taxon>
        <taxon>Arthropoda</taxon>
        <taxon>Hexapoda</taxon>
        <taxon>Insecta</taxon>
        <taxon>Pterygota</taxon>
        <taxon>Neoptera</taxon>
        <taxon>Endopterygota</taxon>
        <taxon>Hymenoptera</taxon>
        <taxon>Apocrita</taxon>
        <taxon>Ichneumonoidea</taxon>
        <taxon>Braconidae</taxon>
        <taxon>Braconinae</taxon>
        <taxon>Bracon</taxon>
    </lineage>
</organism>
<protein>
    <submittedName>
        <fullName evidence="1">Uncharacterized protein</fullName>
    </submittedName>
</protein>
<gene>
    <name evidence="1" type="ORF">BBRV_LOCUS52500</name>
</gene>
<dbReference type="AlphaFoldDB" id="A0A6V7JGH7"/>